<protein>
    <recommendedName>
        <fullName evidence="4">Lipoprotein</fullName>
    </recommendedName>
</protein>
<dbReference type="Proteomes" id="UP001156691">
    <property type="component" value="Unassembled WGS sequence"/>
</dbReference>
<evidence type="ECO:0000313" key="2">
    <source>
        <dbReference type="EMBL" id="GLQ53740.1"/>
    </source>
</evidence>
<keyword evidence="1" id="KW-0732">Signal</keyword>
<feature type="signal peptide" evidence="1">
    <location>
        <begin position="1"/>
        <end position="16"/>
    </location>
</feature>
<reference evidence="3" key="1">
    <citation type="journal article" date="2019" name="Int. J. Syst. Evol. Microbiol.">
        <title>The Global Catalogue of Microorganisms (GCM) 10K type strain sequencing project: providing services to taxonomists for standard genome sequencing and annotation.</title>
        <authorList>
            <consortium name="The Broad Institute Genomics Platform"/>
            <consortium name="The Broad Institute Genome Sequencing Center for Infectious Disease"/>
            <person name="Wu L."/>
            <person name="Ma J."/>
        </authorList>
    </citation>
    <scope>NUCLEOTIDE SEQUENCE [LARGE SCALE GENOMIC DNA]</scope>
    <source>
        <strain evidence="3">NBRC 112416</strain>
    </source>
</reference>
<evidence type="ECO:0000256" key="1">
    <source>
        <dbReference type="SAM" id="SignalP"/>
    </source>
</evidence>
<evidence type="ECO:0000313" key="3">
    <source>
        <dbReference type="Proteomes" id="UP001156691"/>
    </source>
</evidence>
<gene>
    <name evidence="2" type="ORF">GCM10010862_09990</name>
</gene>
<dbReference type="EMBL" id="BSNS01000006">
    <property type="protein sequence ID" value="GLQ53740.1"/>
    <property type="molecule type" value="Genomic_DNA"/>
</dbReference>
<dbReference type="PROSITE" id="PS51257">
    <property type="entry name" value="PROKAR_LIPOPROTEIN"/>
    <property type="match status" value="1"/>
</dbReference>
<dbReference type="RefSeq" id="WP_284339188.1">
    <property type="nucleotide sequence ID" value="NZ_BSNS01000006.1"/>
</dbReference>
<name>A0ABQ5W237_9HYPH</name>
<proteinExistence type="predicted"/>
<feature type="chain" id="PRO_5045709922" description="Lipoprotein" evidence="1">
    <location>
        <begin position="17"/>
        <end position="144"/>
    </location>
</feature>
<evidence type="ECO:0008006" key="4">
    <source>
        <dbReference type="Google" id="ProtNLM"/>
    </source>
</evidence>
<keyword evidence="3" id="KW-1185">Reference proteome</keyword>
<accession>A0ABQ5W237</accession>
<sequence>MQKFIVLLAAMAMALAGCTTNTNIQNLQFSGETDPYLANYREVVWKAVEPLPREGDVLLVSEPMTAAGMSAFGPRRWYVCVRGLRPGRADRPTLYDSIEGMLGERPQQAEAVLFLTRGATPVPQHTHDSPLCRQARFSTLSASS</sequence>
<comment type="caution">
    <text evidence="2">The sequence shown here is derived from an EMBL/GenBank/DDBJ whole genome shotgun (WGS) entry which is preliminary data.</text>
</comment>
<organism evidence="2 3">
    <name type="scientific">Devosia nitrariae</name>
    <dbReference type="NCBI Taxonomy" id="2071872"/>
    <lineage>
        <taxon>Bacteria</taxon>
        <taxon>Pseudomonadati</taxon>
        <taxon>Pseudomonadota</taxon>
        <taxon>Alphaproteobacteria</taxon>
        <taxon>Hyphomicrobiales</taxon>
        <taxon>Devosiaceae</taxon>
        <taxon>Devosia</taxon>
    </lineage>
</organism>